<sequence>MYFRYFKPCCWEKFLIRNTKGPHHTLGSEMAQWKWWSWRILGRAKRKGVDLRLNAAIEIAPLNSLNVRKRFSFLLRLQQSFIAIKLETNYFDRKETSKNSKICRLLAKIFARWGRKQWLRSNVCAQKSSKHWLSRLFSLQVNSDANFYFSLSQSSRRRNGAEKKQTLDRPKALERV</sequence>
<comment type="caution">
    <text evidence="1">The sequence shown here is derived from an EMBL/GenBank/DDBJ whole genome shotgun (WGS) entry which is preliminary data.</text>
</comment>
<dbReference type="AlphaFoldDB" id="A0A8T3ALF2"/>
<dbReference type="EMBL" id="JAGYWB010000015">
    <property type="protein sequence ID" value="KAI0497249.1"/>
    <property type="molecule type" value="Genomic_DNA"/>
</dbReference>
<name>A0A8T3ALF2_DENNO</name>
<evidence type="ECO:0000313" key="2">
    <source>
        <dbReference type="Proteomes" id="UP000829196"/>
    </source>
</evidence>
<organism evidence="1 2">
    <name type="scientific">Dendrobium nobile</name>
    <name type="common">Orchid</name>
    <dbReference type="NCBI Taxonomy" id="94219"/>
    <lineage>
        <taxon>Eukaryota</taxon>
        <taxon>Viridiplantae</taxon>
        <taxon>Streptophyta</taxon>
        <taxon>Embryophyta</taxon>
        <taxon>Tracheophyta</taxon>
        <taxon>Spermatophyta</taxon>
        <taxon>Magnoliopsida</taxon>
        <taxon>Liliopsida</taxon>
        <taxon>Asparagales</taxon>
        <taxon>Orchidaceae</taxon>
        <taxon>Epidendroideae</taxon>
        <taxon>Malaxideae</taxon>
        <taxon>Dendrobiinae</taxon>
        <taxon>Dendrobium</taxon>
    </lineage>
</organism>
<reference evidence="1" key="1">
    <citation type="journal article" date="2022" name="Front. Genet.">
        <title>Chromosome-Scale Assembly of the Dendrobium nobile Genome Provides Insights Into the Molecular Mechanism of the Biosynthesis of the Medicinal Active Ingredient of Dendrobium.</title>
        <authorList>
            <person name="Xu Q."/>
            <person name="Niu S.-C."/>
            <person name="Li K.-L."/>
            <person name="Zheng P.-J."/>
            <person name="Zhang X.-J."/>
            <person name="Jia Y."/>
            <person name="Liu Y."/>
            <person name="Niu Y.-X."/>
            <person name="Yu L.-H."/>
            <person name="Chen D.-F."/>
            <person name="Zhang G.-Q."/>
        </authorList>
    </citation>
    <scope>NUCLEOTIDE SEQUENCE</scope>
    <source>
        <tissue evidence="1">Leaf</tissue>
    </source>
</reference>
<dbReference type="Proteomes" id="UP000829196">
    <property type="component" value="Unassembled WGS sequence"/>
</dbReference>
<gene>
    <name evidence="1" type="ORF">KFK09_020472</name>
</gene>
<keyword evidence="2" id="KW-1185">Reference proteome</keyword>
<dbReference type="OrthoDB" id="784030at2759"/>
<evidence type="ECO:0000313" key="1">
    <source>
        <dbReference type="EMBL" id="KAI0497249.1"/>
    </source>
</evidence>
<proteinExistence type="predicted"/>
<protein>
    <submittedName>
        <fullName evidence="1">Uncharacterized protein</fullName>
    </submittedName>
</protein>
<accession>A0A8T3ALF2</accession>